<name>A0A1Y6K3X9_9CHLR</name>
<evidence type="ECO:0000313" key="1">
    <source>
        <dbReference type="EMBL" id="SMX54395.1"/>
    </source>
</evidence>
<accession>A0A1Y6K3X9</accession>
<dbReference type="InterPro" id="IPR015067">
    <property type="entry name" value="DUF1893_TM1506-like"/>
</dbReference>
<dbReference type="KEGG" id="abat:CFX1CAM_1330"/>
<protein>
    <recommendedName>
        <fullName evidence="3">DUF1893 domain-containing protein</fullName>
    </recommendedName>
</protein>
<dbReference type="EMBL" id="LT859958">
    <property type="protein sequence ID" value="SMX54395.1"/>
    <property type="molecule type" value="Genomic_DNA"/>
</dbReference>
<dbReference type="RefSeq" id="WP_087862243.1">
    <property type="nucleotide sequence ID" value="NZ_LT859958.1"/>
</dbReference>
<dbReference type="AlphaFoldDB" id="A0A1Y6K3X9"/>
<organism evidence="1 2">
    <name type="scientific">Candidatus Brevifilum fermentans</name>
    <dbReference type="NCBI Taxonomy" id="1986204"/>
    <lineage>
        <taxon>Bacteria</taxon>
        <taxon>Bacillati</taxon>
        <taxon>Chloroflexota</taxon>
        <taxon>Anaerolineae</taxon>
        <taxon>Anaerolineales</taxon>
        <taxon>Anaerolineaceae</taxon>
        <taxon>Candidatus Brevifilum</taxon>
    </lineage>
</organism>
<dbReference type="Proteomes" id="UP000195514">
    <property type="component" value="Chromosome I"/>
</dbReference>
<dbReference type="Pfam" id="PF08973">
    <property type="entry name" value="TM1506"/>
    <property type="match status" value="1"/>
</dbReference>
<keyword evidence="2" id="KW-1185">Reference proteome</keyword>
<gene>
    <name evidence="1" type="ORF">CFX1CAM_1330</name>
</gene>
<dbReference type="SUPFAM" id="SSF53927">
    <property type="entry name" value="Cytidine deaminase-like"/>
    <property type="match status" value="1"/>
</dbReference>
<dbReference type="OrthoDB" id="370511at2"/>
<sequence length="125" mass="14062">MSLNELSLLVQVDGNVVFQSTGKWLYPLFDLEEYLTSHPIDLTKAKLFDKVVGKASALLMARLGVSCVHGAIMSKLAMEVLKHHNVTYSYDEVVERISCQTELLLATIDDLDEAYQILCKRAQRC</sequence>
<reference evidence="2" key="1">
    <citation type="submission" date="2017-05" db="EMBL/GenBank/DDBJ databases">
        <authorList>
            <person name="Kirkegaard R."/>
            <person name="Mcilroy J S."/>
        </authorList>
    </citation>
    <scope>NUCLEOTIDE SEQUENCE [LARGE SCALE GENOMIC DNA]</scope>
</reference>
<dbReference type="Gene3D" id="3.40.140.30">
    <property type="entry name" value="Hypothetical protein TM1506"/>
    <property type="match status" value="1"/>
</dbReference>
<dbReference type="InterPro" id="IPR016193">
    <property type="entry name" value="Cytidine_deaminase-like"/>
</dbReference>
<dbReference type="GO" id="GO:0003824">
    <property type="term" value="F:catalytic activity"/>
    <property type="evidence" value="ECO:0007669"/>
    <property type="project" value="InterPro"/>
</dbReference>
<evidence type="ECO:0008006" key="3">
    <source>
        <dbReference type="Google" id="ProtNLM"/>
    </source>
</evidence>
<proteinExistence type="predicted"/>
<evidence type="ECO:0000313" key="2">
    <source>
        <dbReference type="Proteomes" id="UP000195514"/>
    </source>
</evidence>
<dbReference type="InterPro" id="IPR037081">
    <property type="entry name" value="Hyp_TM1506"/>
</dbReference>